<dbReference type="AlphaFoldDB" id="A0A2U1CCT7"/>
<dbReference type="InterPro" id="IPR024559">
    <property type="entry name" value="DUF3846"/>
</dbReference>
<evidence type="ECO:0000256" key="1">
    <source>
        <dbReference type="SAM" id="MobiDB-lite"/>
    </source>
</evidence>
<reference evidence="3 4" key="1">
    <citation type="submission" date="2018-04" db="EMBL/GenBank/DDBJ databases">
        <title>Genomic Encyclopedia of Type Strains, Phase IV (KMG-IV): sequencing the most valuable type-strain genomes for metagenomic binning, comparative biology and taxonomic classification.</title>
        <authorList>
            <person name="Goeker M."/>
        </authorList>
    </citation>
    <scope>NUCLEOTIDE SEQUENCE [LARGE SCALE GENOMIC DNA]</scope>
    <source>
        <strain evidence="3 4">DSM 26588</strain>
    </source>
</reference>
<proteinExistence type="predicted"/>
<dbReference type="OrthoDB" id="9813511at2"/>
<evidence type="ECO:0000259" key="2">
    <source>
        <dbReference type="Pfam" id="PF12957"/>
    </source>
</evidence>
<evidence type="ECO:0000313" key="4">
    <source>
        <dbReference type="Proteomes" id="UP000245778"/>
    </source>
</evidence>
<dbReference type="Pfam" id="PF12957">
    <property type="entry name" value="DUF3846"/>
    <property type="match status" value="1"/>
</dbReference>
<organism evidence="3 4">
    <name type="scientific">Intestinimonas butyriciproducens</name>
    <dbReference type="NCBI Taxonomy" id="1297617"/>
    <lineage>
        <taxon>Bacteria</taxon>
        <taxon>Bacillati</taxon>
        <taxon>Bacillota</taxon>
        <taxon>Clostridia</taxon>
        <taxon>Eubacteriales</taxon>
        <taxon>Intestinimonas</taxon>
    </lineage>
</organism>
<protein>
    <submittedName>
        <fullName evidence="3">Uncharacterized protein DUF3846</fullName>
    </submittedName>
</protein>
<gene>
    <name evidence="3" type="ORF">C7373_104260</name>
</gene>
<dbReference type="Proteomes" id="UP000245778">
    <property type="component" value="Unassembled WGS sequence"/>
</dbReference>
<dbReference type="EMBL" id="QEKK01000004">
    <property type="protein sequence ID" value="PVY58661.1"/>
    <property type="molecule type" value="Genomic_DNA"/>
</dbReference>
<comment type="caution">
    <text evidence="3">The sequence shown here is derived from an EMBL/GenBank/DDBJ whole genome shotgun (WGS) entry which is preliminary data.</text>
</comment>
<accession>A0A2U1CCT7</accession>
<sequence>MKVLVVRPMEMPEVQEIDHTLSAMQELVGGTIQAVYPFDDPVALVCNDEGKLLGLPWNRTLTDDHGVPYDIVCGTFFVAGLKEDDFASLTEQQIEKYKDKYSNEMILSVPKQPEAQKKPMKKEKHEHER</sequence>
<dbReference type="RefSeq" id="WP_116722045.1">
    <property type="nucleotide sequence ID" value="NZ_CP011524.1"/>
</dbReference>
<evidence type="ECO:0000313" key="3">
    <source>
        <dbReference type="EMBL" id="PVY58661.1"/>
    </source>
</evidence>
<name>A0A2U1CCT7_9FIRM</name>
<dbReference type="GeneID" id="93229003"/>
<feature type="region of interest" description="Disordered" evidence="1">
    <location>
        <begin position="105"/>
        <end position="129"/>
    </location>
</feature>
<feature type="domain" description="DUF3846" evidence="2">
    <location>
        <begin position="1"/>
        <end position="101"/>
    </location>
</feature>